<evidence type="ECO:0000313" key="2">
    <source>
        <dbReference type="EMBL" id="KAG8534435.1"/>
    </source>
</evidence>
<reference evidence="2" key="1">
    <citation type="thesis" date="2020" institute="ProQuest LLC" country="789 East Eisenhower Parkway, Ann Arbor, MI, USA">
        <title>Comparative Genomics and Chromosome Evolution.</title>
        <authorList>
            <person name="Mudd A.B."/>
        </authorList>
    </citation>
    <scope>NUCLEOTIDE SEQUENCE</scope>
    <source>
        <strain evidence="2">237g6f4</strain>
        <tissue evidence="2">Blood</tissue>
    </source>
</reference>
<name>A0AAV6YI85_ENGPU</name>
<comment type="caution">
    <text evidence="2">The sequence shown here is derived from an EMBL/GenBank/DDBJ whole genome shotgun (WGS) entry which is preliminary data.</text>
</comment>
<evidence type="ECO:0000256" key="1">
    <source>
        <dbReference type="SAM" id="MobiDB-lite"/>
    </source>
</evidence>
<dbReference type="Proteomes" id="UP000824782">
    <property type="component" value="Unassembled WGS sequence"/>
</dbReference>
<dbReference type="AlphaFoldDB" id="A0AAV6YI85"/>
<organism evidence="2 3">
    <name type="scientific">Engystomops pustulosus</name>
    <name type="common">Tungara frog</name>
    <name type="synonym">Physalaemus pustulosus</name>
    <dbReference type="NCBI Taxonomy" id="76066"/>
    <lineage>
        <taxon>Eukaryota</taxon>
        <taxon>Metazoa</taxon>
        <taxon>Chordata</taxon>
        <taxon>Craniata</taxon>
        <taxon>Vertebrata</taxon>
        <taxon>Euteleostomi</taxon>
        <taxon>Amphibia</taxon>
        <taxon>Batrachia</taxon>
        <taxon>Anura</taxon>
        <taxon>Neobatrachia</taxon>
        <taxon>Hyloidea</taxon>
        <taxon>Leptodactylidae</taxon>
        <taxon>Leiuperinae</taxon>
        <taxon>Engystomops</taxon>
    </lineage>
</organism>
<dbReference type="EMBL" id="WNYA01107019">
    <property type="protein sequence ID" value="KAG8534435.1"/>
    <property type="molecule type" value="Genomic_DNA"/>
</dbReference>
<sequence>MGTLETGDTEVPGKAGRQETRRRLEVLEDRTHQERMGTLETGGTEAYGNAGRQERLGTLMGKHFNRNHCGKRGVETLKVPCRMLKIRPGRKGGAEL</sequence>
<proteinExistence type="predicted"/>
<feature type="compositionally biased region" description="Basic and acidic residues" evidence="1">
    <location>
        <begin position="16"/>
        <end position="25"/>
    </location>
</feature>
<keyword evidence="3" id="KW-1185">Reference proteome</keyword>
<feature type="region of interest" description="Disordered" evidence="1">
    <location>
        <begin position="1"/>
        <end position="25"/>
    </location>
</feature>
<accession>A0AAV6YI85</accession>
<gene>
    <name evidence="2" type="ORF">GDO81_019540</name>
</gene>
<protein>
    <submittedName>
        <fullName evidence="2">Uncharacterized protein</fullName>
    </submittedName>
</protein>
<evidence type="ECO:0000313" key="3">
    <source>
        <dbReference type="Proteomes" id="UP000824782"/>
    </source>
</evidence>